<dbReference type="AlphaFoldDB" id="A0A1I3A466"/>
<proteinExistence type="predicted"/>
<accession>A0A1I3A466</accession>
<dbReference type="EMBL" id="FOPZ01000004">
    <property type="protein sequence ID" value="SFH44897.1"/>
    <property type="molecule type" value="Genomic_DNA"/>
</dbReference>
<dbReference type="Proteomes" id="UP000323537">
    <property type="component" value="Unassembled WGS sequence"/>
</dbReference>
<organism evidence="1 2">
    <name type="scientific">Halorubrum aquaticum</name>
    <dbReference type="NCBI Taxonomy" id="387340"/>
    <lineage>
        <taxon>Archaea</taxon>
        <taxon>Methanobacteriati</taxon>
        <taxon>Methanobacteriota</taxon>
        <taxon>Stenosarchaea group</taxon>
        <taxon>Halobacteria</taxon>
        <taxon>Halobacteriales</taxon>
        <taxon>Haloferacaceae</taxon>
        <taxon>Halorubrum</taxon>
    </lineage>
</organism>
<keyword evidence="2" id="KW-1185">Reference proteome</keyword>
<name>A0A1I3A466_9EURY</name>
<evidence type="ECO:0000313" key="2">
    <source>
        <dbReference type="Proteomes" id="UP000323537"/>
    </source>
</evidence>
<evidence type="ECO:0000313" key="1">
    <source>
        <dbReference type="EMBL" id="SFH44897.1"/>
    </source>
</evidence>
<sequence>MGFILDGLESEGVGSLARAGYEALNVRFGGRVNVNTPANVEQASELTRGE</sequence>
<reference evidence="1 2" key="1">
    <citation type="submission" date="2016-10" db="EMBL/GenBank/DDBJ databases">
        <authorList>
            <person name="Varghese N."/>
            <person name="Submissions S."/>
        </authorList>
    </citation>
    <scope>NUCLEOTIDE SEQUENCE [LARGE SCALE GENOMIC DNA]</scope>
    <source>
        <strain evidence="1 2">CGMCC 1.6377</strain>
    </source>
</reference>
<gene>
    <name evidence="1" type="ORF">SAMN04488066_104134</name>
</gene>
<protein>
    <submittedName>
        <fullName evidence="1">Uncharacterized protein</fullName>
    </submittedName>
</protein>